<dbReference type="InterPro" id="IPR053876">
    <property type="entry name" value="Phage_int_M"/>
</dbReference>
<dbReference type="Pfam" id="PF13356">
    <property type="entry name" value="Arm-DNA-bind_3"/>
    <property type="match status" value="1"/>
</dbReference>
<dbReference type="GO" id="GO:0006310">
    <property type="term" value="P:DNA recombination"/>
    <property type="evidence" value="ECO:0007669"/>
    <property type="project" value="UniProtKB-KW"/>
</dbReference>
<feature type="domain" description="Tyr recombinase" evidence="5">
    <location>
        <begin position="225"/>
        <end position="423"/>
    </location>
</feature>
<dbReference type="InterPro" id="IPR038488">
    <property type="entry name" value="Integrase_DNA-bd_sf"/>
</dbReference>
<evidence type="ECO:0000256" key="3">
    <source>
        <dbReference type="ARBA" id="ARBA00023125"/>
    </source>
</evidence>
<dbReference type="SUPFAM" id="SSF56349">
    <property type="entry name" value="DNA breaking-rejoining enzymes"/>
    <property type="match status" value="1"/>
</dbReference>
<dbReference type="InterPro" id="IPR050808">
    <property type="entry name" value="Phage_Integrase"/>
</dbReference>
<dbReference type="Gene3D" id="1.10.150.130">
    <property type="match status" value="1"/>
</dbReference>
<dbReference type="InterPro" id="IPR025166">
    <property type="entry name" value="Integrase_DNA_bind_dom"/>
</dbReference>
<dbReference type="PANTHER" id="PTHR30629">
    <property type="entry name" value="PROPHAGE INTEGRASE"/>
    <property type="match status" value="1"/>
</dbReference>
<dbReference type="Gene3D" id="1.10.443.10">
    <property type="entry name" value="Intergrase catalytic core"/>
    <property type="match status" value="1"/>
</dbReference>
<sequence>MLVKMLVKLVRFRFYQQSEGTVMPLTDNKVKNAKPSEKVVKLTDGFGLYLLVHPSGSKYWQLGYRFEGKQKVFSIGVYPAVSLADARQRRDDAKKLLAAGIDPSAKKQADNKIVQEKRNNTRAFKTVAKSWFATKTTWSEDYQRSVWIRLETYLFPDIGNKDIAELDTGDLLVPIKKIEKLGYLEIAMRVKQYATAIMRYAVQQKMIRFNPAYDLEGAVQKPQTEHRPAIELEEIPALLERIEGYQGRSRLTLLAMKLTLLIFIRSSELRFARWSEIDFNSALWVIPEQREAIEGIKHSGRGAKMRRKHYVPLCRQALDILKELKNLTYDVNGDDGFILTGCYDAMKPMSENTINKALRKMGYDTKTDLCGHGFRTLACSALIESGIWPEDVVELQMSHMEKNNVRAAYTHKAKHLEQRRLMLQWWADFLDANHNGMIRPFEFAQKQYSMYENYIISKSKEGLY</sequence>
<dbReference type="EMBL" id="LT615367">
    <property type="protein sequence ID" value="SLM62766.1"/>
    <property type="molecule type" value="Genomic_DNA"/>
</dbReference>
<dbReference type="CDD" id="cd00801">
    <property type="entry name" value="INT_P4_C"/>
    <property type="match status" value="1"/>
</dbReference>
<evidence type="ECO:0000313" key="7">
    <source>
        <dbReference type="Proteomes" id="UP000294820"/>
    </source>
</evidence>
<dbReference type="InterPro" id="IPR010998">
    <property type="entry name" value="Integrase_recombinase_N"/>
</dbReference>
<evidence type="ECO:0000256" key="4">
    <source>
        <dbReference type="ARBA" id="ARBA00023172"/>
    </source>
</evidence>
<organism evidence="6 7">
    <name type="scientific">Dickeya aquatica</name>
    <dbReference type="NCBI Taxonomy" id="1401087"/>
    <lineage>
        <taxon>Bacteria</taxon>
        <taxon>Pseudomonadati</taxon>
        <taxon>Pseudomonadota</taxon>
        <taxon>Gammaproteobacteria</taxon>
        <taxon>Enterobacterales</taxon>
        <taxon>Pectobacteriaceae</taxon>
        <taxon>Dickeya</taxon>
    </lineage>
</organism>
<keyword evidence="2" id="KW-0229">DNA integration</keyword>
<name>A0A375AA35_9GAMM</name>
<proteinExistence type="inferred from homology"/>
<dbReference type="InterPro" id="IPR013762">
    <property type="entry name" value="Integrase-like_cat_sf"/>
</dbReference>
<keyword evidence="3" id="KW-0238">DNA-binding</keyword>
<dbReference type="InterPro" id="IPR011010">
    <property type="entry name" value="DNA_brk_join_enz"/>
</dbReference>
<evidence type="ECO:0000256" key="2">
    <source>
        <dbReference type="ARBA" id="ARBA00022908"/>
    </source>
</evidence>
<accession>A0A375AA35</accession>
<protein>
    <submittedName>
        <fullName evidence="6">Mobile element protein</fullName>
    </submittedName>
</protein>
<dbReference type="PANTHER" id="PTHR30629:SF9">
    <property type="entry name" value="PROTEIN INTB-RELATED"/>
    <property type="match status" value="1"/>
</dbReference>
<dbReference type="Proteomes" id="UP000294820">
    <property type="component" value="Chromosome 1"/>
</dbReference>
<dbReference type="GO" id="GO:0015074">
    <property type="term" value="P:DNA integration"/>
    <property type="evidence" value="ECO:0007669"/>
    <property type="project" value="UniProtKB-KW"/>
</dbReference>
<evidence type="ECO:0000313" key="6">
    <source>
        <dbReference type="EMBL" id="SLM62766.1"/>
    </source>
</evidence>
<comment type="similarity">
    <text evidence="1">Belongs to the 'phage' integrase family.</text>
</comment>
<keyword evidence="4" id="KW-0233">DNA recombination</keyword>
<dbReference type="Gene3D" id="3.30.160.390">
    <property type="entry name" value="Integrase, DNA-binding domain"/>
    <property type="match status" value="1"/>
</dbReference>
<gene>
    <name evidence="6" type="ORF">DAQ1742_01829</name>
</gene>
<dbReference type="KEGG" id="daq:DAQ1742_01829"/>
<evidence type="ECO:0000259" key="5">
    <source>
        <dbReference type="PROSITE" id="PS51898"/>
    </source>
</evidence>
<dbReference type="AlphaFoldDB" id="A0A375AA35"/>
<dbReference type="InterPro" id="IPR002104">
    <property type="entry name" value="Integrase_catalytic"/>
</dbReference>
<evidence type="ECO:0000256" key="1">
    <source>
        <dbReference type="ARBA" id="ARBA00008857"/>
    </source>
</evidence>
<reference evidence="6 7" key="1">
    <citation type="submission" date="2016-09" db="EMBL/GenBank/DDBJ databases">
        <authorList>
            <person name="Reverchon S."/>
            <person name="Nasser W."/>
            <person name="Leonard S."/>
            <person name="Brochier C."/>
            <person name="Duprey A."/>
        </authorList>
    </citation>
    <scope>NUCLEOTIDE SEQUENCE [LARGE SCALE GENOMIC DNA]</scope>
    <source>
        <strain evidence="6 7">174/2</strain>
    </source>
</reference>
<dbReference type="Pfam" id="PF00589">
    <property type="entry name" value="Phage_integrase"/>
    <property type="match status" value="1"/>
</dbReference>
<dbReference type="GO" id="GO:0003677">
    <property type="term" value="F:DNA binding"/>
    <property type="evidence" value="ECO:0007669"/>
    <property type="project" value="UniProtKB-KW"/>
</dbReference>
<keyword evidence="7" id="KW-1185">Reference proteome</keyword>
<dbReference type="Pfam" id="PF22022">
    <property type="entry name" value="Phage_int_M"/>
    <property type="match status" value="1"/>
</dbReference>
<dbReference type="PROSITE" id="PS51898">
    <property type="entry name" value="TYR_RECOMBINASE"/>
    <property type="match status" value="1"/>
</dbReference>